<accession>A0AAE1CLH4</accession>
<reference evidence="1" key="1">
    <citation type="journal article" date="2023" name="G3 (Bethesda)">
        <title>A reference genome for the long-term kleptoplast-retaining sea slug Elysia crispata morphotype clarki.</title>
        <authorList>
            <person name="Eastman K.E."/>
            <person name="Pendleton A.L."/>
            <person name="Shaikh M.A."/>
            <person name="Suttiyut T."/>
            <person name="Ogas R."/>
            <person name="Tomko P."/>
            <person name="Gavelis G."/>
            <person name="Widhalm J.R."/>
            <person name="Wisecaver J.H."/>
        </authorList>
    </citation>
    <scope>NUCLEOTIDE SEQUENCE</scope>
    <source>
        <strain evidence="1">ECLA1</strain>
    </source>
</reference>
<dbReference type="EMBL" id="JAWDGP010007673">
    <property type="protein sequence ID" value="KAK3709211.1"/>
    <property type="molecule type" value="Genomic_DNA"/>
</dbReference>
<evidence type="ECO:0000313" key="2">
    <source>
        <dbReference type="Proteomes" id="UP001283361"/>
    </source>
</evidence>
<comment type="caution">
    <text evidence="1">The sequence shown here is derived from an EMBL/GenBank/DDBJ whole genome shotgun (WGS) entry which is preliminary data.</text>
</comment>
<dbReference type="AlphaFoldDB" id="A0AAE1CLH4"/>
<evidence type="ECO:0000313" key="1">
    <source>
        <dbReference type="EMBL" id="KAK3709211.1"/>
    </source>
</evidence>
<dbReference type="Proteomes" id="UP001283361">
    <property type="component" value="Unassembled WGS sequence"/>
</dbReference>
<proteinExistence type="predicted"/>
<organism evidence="1 2">
    <name type="scientific">Elysia crispata</name>
    <name type="common">lettuce slug</name>
    <dbReference type="NCBI Taxonomy" id="231223"/>
    <lineage>
        <taxon>Eukaryota</taxon>
        <taxon>Metazoa</taxon>
        <taxon>Spiralia</taxon>
        <taxon>Lophotrochozoa</taxon>
        <taxon>Mollusca</taxon>
        <taxon>Gastropoda</taxon>
        <taxon>Heterobranchia</taxon>
        <taxon>Euthyneura</taxon>
        <taxon>Panpulmonata</taxon>
        <taxon>Sacoglossa</taxon>
        <taxon>Placobranchoidea</taxon>
        <taxon>Plakobranchidae</taxon>
        <taxon>Elysia</taxon>
    </lineage>
</organism>
<gene>
    <name evidence="1" type="ORF">RRG08_030888</name>
</gene>
<keyword evidence="2" id="KW-1185">Reference proteome</keyword>
<name>A0AAE1CLH4_9GAST</name>
<protein>
    <submittedName>
        <fullName evidence="1">Uncharacterized protein</fullName>
    </submittedName>
</protein>
<sequence>MRVRDSMYWLIQKTPGTAAEPTLVRSSRESGRRIESKQYSVVKWRSNCAKKTAATLQNPLDSRLTTGRGVMRVHIFYSCFVESAKHGQPRCKREQKASRTPNKPPILHNLLWYLLPLFVCLFDYLSRSHTFSWVLRACRARTRSPPAIEIFYQNLAAVNCIDALYINTKLVKLPRLFHSNATILY</sequence>